<accession>A0A5E4PSH1</accession>
<gene>
    <name evidence="1" type="ORF">LSINAPIS_LOCUS2299</name>
</gene>
<dbReference type="EMBL" id="FZQP02000449">
    <property type="protein sequence ID" value="VVC89086.1"/>
    <property type="molecule type" value="Genomic_DNA"/>
</dbReference>
<dbReference type="Proteomes" id="UP000324832">
    <property type="component" value="Unassembled WGS sequence"/>
</dbReference>
<proteinExistence type="predicted"/>
<name>A0A5E4PSH1_9NEOP</name>
<sequence>MYYFDPAIKNCSLFDNVRDGVVLHLTTDFVLVQSLGGITIQFGKFARKEYIPVAVETKIISIIKNRIFVIIFKQ</sequence>
<evidence type="ECO:0000313" key="1">
    <source>
        <dbReference type="EMBL" id="VVC89086.1"/>
    </source>
</evidence>
<dbReference type="AlphaFoldDB" id="A0A5E4PSH1"/>
<protein>
    <submittedName>
        <fullName evidence="1">Uncharacterized protein</fullName>
    </submittedName>
</protein>
<organism evidence="1 2">
    <name type="scientific">Leptidea sinapis</name>
    <dbReference type="NCBI Taxonomy" id="189913"/>
    <lineage>
        <taxon>Eukaryota</taxon>
        <taxon>Metazoa</taxon>
        <taxon>Ecdysozoa</taxon>
        <taxon>Arthropoda</taxon>
        <taxon>Hexapoda</taxon>
        <taxon>Insecta</taxon>
        <taxon>Pterygota</taxon>
        <taxon>Neoptera</taxon>
        <taxon>Endopterygota</taxon>
        <taxon>Lepidoptera</taxon>
        <taxon>Glossata</taxon>
        <taxon>Ditrysia</taxon>
        <taxon>Papilionoidea</taxon>
        <taxon>Pieridae</taxon>
        <taxon>Dismorphiinae</taxon>
        <taxon>Leptidea</taxon>
    </lineage>
</organism>
<evidence type="ECO:0000313" key="2">
    <source>
        <dbReference type="Proteomes" id="UP000324832"/>
    </source>
</evidence>
<keyword evidence="2" id="KW-1185">Reference proteome</keyword>
<reference evidence="1 2" key="1">
    <citation type="submission" date="2017-07" db="EMBL/GenBank/DDBJ databases">
        <authorList>
            <person name="Talla V."/>
            <person name="Backstrom N."/>
        </authorList>
    </citation>
    <scope>NUCLEOTIDE SEQUENCE [LARGE SCALE GENOMIC DNA]</scope>
</reference>